<organism evidence="2 3">
    <name type="scientific">Methylophaga thalassica</name>
    <dbReference type="NCBI Taxonomy" id="40223"/>
    <lineage>
        <taxon>Bacteria</taxon>
        <taxon>Pseudomonadati</taxon>
        <taxon>Pseudomonadota</taxon>
        <taxon>Gammaproteobacteria</taxon>
        <taxon>Thiotrichales</taxon>
        <taxon>Piscirickettsiaceae</taxon>
        <taxon>Methylophaga</taxon>
    </lineage>
</organism>
<gene>
    <name evidence="2" type="ORF">GCM10007891_24630</name>
</gene>
<protein>
    <recommendedName>
        <fullName evidence="4">WGR domain-containing protein</fullName>
    </recommendedName>
</protein>
<reference evidence="2" key="2">
    <citation type="submission" date="2023-01" db="EMBL/GenBank/DDBJ databases">
        <title>Draft genome sequence of Methylophaga thalassica strain NBRC 102424.</title>
        <authorList>
            <person name="Sun Q."/>
            <person name="Mori K."/>
        </authorList>
    </citation>
    <scope>NUCLEOTIDE SEQUENCE</scope>
    <source>
        <strain evidence="2">NBRC 102424</strain>
    </source>
</reference>
<keyword evidence="3" id="KW-1185">Reference proteome</keyword>
<sequence>MTNNQANNPSRNTQETITSNAAGRELPQKQIVKSFKTETKKKRTPAFDRVQEHRDNINNGFECWIADDLSSVVYLFELRGSILARGYKGRAKKSAFYYSFKTEEARSQFVSDWMQKRSVSAEAKKKGYPEPGVETLF</sequence>
<feature type="region of interest" description="Disordered" evidence="1">
    <location>
        <begin position="1"/>
        <end position="30"/>
    </location>
</feature>
<name>A0ABQ5TZA6_9GAMM</name>
<feature type="compositionally biased region" description="Polar residues" evidence="1">
    <location>
        <begin position="1"/>
        <end position="21"/>
    </location>
</feature>
<proteinExistence type="predicted"/>
<evidence type="ECO:0008006" key="4">
    <source>
        <dbReference type="Google" id="ProtNLM"/>
    </source>
</evidence>
<dbReference type="EMBL" id="BSND01000012">
    <property type="protein sequence ID" value="GLQ00610.1"/>
    <property type="molecule type" value="Genomic_DNA"/>
</dbReference>
<dbReference type="Proteomes" id="UP001161423">
    <property type="component" value="Unassembled WGS sequence"/>
</dbReference>
<evidence type="ECO:0000313" key="2">
    <source>
        <dbReference type="EMBL" id="GLQ00610.1"/>
    </source>
</evidence>
<evidence type="ECO:0000256" key="1">
    <source>
        <dbReference type="SAM" id="MobiDB-lite"/>
    </source>
</evidence>
<accession>A0ABQ5TZA6</accession>
<comment type="caution">
    <text evidence="2">The sequence shown here is derived from an EMBL/GenBank/DDBJ whole genome shotgun (WGS) entry which is preliminary data.</text>
</comment>
<dbReference type="RefSeq" id="WP_284723517.1">
    <property type="nucleotide sequence ID" value="NZ_BSND01000012.1"/>
</dbReference>
<reference evidence="2" key="1">
    <citation type="journal article" date="2014" name="Int. J. Syst. Evol. Microbiol.">
        <title>Complete genome of a new Firmicutes species belonging to the dominant human colonic microbiota ('Ruminococcus bicirculans') reveals two chromosomes and a selective capacity to utilize plant glucans.</title>
        <authorList>
            <consortium name="NISC Comparative Sequencing Program"/>
            <person name="Wegmann U."/>
            <person name="Louis P."/>
            <person name="Goesmann A."/>
            <person name="Henrissat B."/>
            <person name="Duncan S.H."/>
            <person name="Flint H.J."/>
        </authorList>
    </citation>
    <scope>NUCLEOTIDE SEQUENCE</scope>
    <source>
        <strain evidence="2">NBRC 102424</strain>
    </source>
</reference>
<evidence type="ECO:0000313" key="3">
    <source>
        <dbReference type="Proteomes" id="UP001161423"/>
    </source>
</evidence>